<evidence type="ECO:0000256" key="3">
    <source>
        <dbReference type="SAM" id="SignalP"/>
    </source>
</evidence>
<proteinExistence type="predicted"/>
<name>A0A2N3MZE3_9PEZI</name>
<protein>
    <recommendedName>
        <fullName evidence="6">Mid2 domain-containing protein</fullName>
    </recommendedName>
</protein>
<keyword evidence="2" id="KW-1133">Transmembrane helix</keyword>
<evidence type="ECO:0008006" key="6">
    <source>
        <dbReference type="Google" id="ProtNLM"/>
    </source>
</evidence>
<keyword evidence="2" id="KW-0472">Membrane</keyword>
<feature type="transmembrane region" description="Helical" evidence="2">
    <location>
        <begin position="184"/>
        <end position="208"/>
    </location>
</feature>
<evidence type="ECO:0000256" key="1">
    <source>
        <dbReference type="SAM" id="MobiDB-lite"/>
    </source>
</evidence>
<dbReference type="EMBL" id="NLAX01001584">
    <property type="protein sequence ID" value="PKS05532.1"/>
    <property type="molecule type" value="Genomic_DNA"/>
</dbReference>
<feature type="compositionally biased region" description="Polar residues" evidence="1">
    <location>
        <begin position="224"/>
        <end position="243"/>
    </location>
</feature>
<keyword evidence="5" id="KW-1185">Reference proteome</keyword>
<evidence type="ECO:0000256" key="2">
    <source>
        <dbReference type="SAM" id="Phobius"/>
    </source>
</evidence>
<feature type="region of interest" description="Disordered" evidence="1">
    <location>
        <begin position="134"/>
        <end position="179"/>
    </location>
</feature>
<feature type="chain" id="PRO_5014930503" description="Mid2 domain-containing protein" evidence="3">
    <location>
        <begin position="19"/>
        <end position="271"/>
    </location>
</feature>
<keyword evidence="3" id="KW-0732">Signal</keyword>
<dbReference type="STRING" id="41688.A0A2N3MZE3"/>
<evidence type="ECO:0000313" key="5">
    <source>
        <dbReference type="Proteomes" id="UP000233524"/>
    </source>
</evidence>
<dbReference type="Proteomes" id="UP000233524">
    <property type="component" value="Unassembled WGS sequence"/>
</dbReference>
<comment type="caution">
    <text evidence="4">The sequence shown here is derived from an EMBL/GenBank/DDBJ whole genome shotgun (WGS) entry which is preliminary data.</text>
</comment>
<dbReference type="OrthoDB" id="5215637at2759"/>
<evidence type="ECO:0000313" key="4">
    <source>
        <dbReference type="EMBL" id="PKS05532.1"/>
    </source>
</evidence>
<feature type="signal peptide" evidence="3">
    <location>
        <begin position="1"/>
        <end position="18"/>
    </location>
</feature>
<gene>
    <name evidence="4" type="ORF">jhhlp_008049</name>
</gene>
<keyword evidence="2" id="KW-0812">Transmembrane</keyword>
<dbReference type="InParanoid" id="A0A2N3MZE3"/>
<sequence length="271" mass="28333">MARRALVFFLIFASPALAVTCFAVSGLAYKEQVLCPGSSTCCGTADACQDNRLCKNHDDDGSTPYIRGPCAEKTYDPAKCGAICVYNETEFHNNFFPRVKKCSDGSFCCSNEVSCCSRGNGVFLAANGDIVDKSSVSSTTSTETGTTQSISAASTTPSASEPAPESAPDSPSSASRNSTTESTAWKVGLGLGIPLAAILAGLGAWYILKRRQRATAPAGPQVEAPSTENGTSQPYHANTSPQAGLSELSAPSRPEKPMTPELDATPVRRGR</sequence>
<dbReference type="VEuPathDB" id="FungiDB:jhhlp_008049"/>
<feature type="region of interest" description="Disordered" evidence="1">
    <location>
        <begin position="217"/>
        <end position="271"/>
    </location>
</feature>
<organism evidence="4 5">
    <name type="scientific">Lomentospora prolificans</name>
    <dbReference type="NCBI Taxonomy" id="41688"/>
    <lineage>
        <taxon>Eukaryota</taxon>
        <taxon>Fungi</taxon>
        <taxon>Dikarya</taxon>
        <taxon>Ascomycota</taxon>
        <taxon>Pezizomycotina</taxon>
        <taxon>Sordariomycetes</taxon>
        <taxon>Hypocreomycetidae</taxon>
        <taxon>Microascales</taxon>
        <taxon>Microascaceae</taxon>
        <taxon>Lomentospora</taxon>
    </lineage>
</organism>
<accession>A0A2N3MZE3</accession>
<dbReference type="AlphaFoldDB" id="A0A2N3MZE3"/>
<reference evidence="4 5" key="1">
    <citation type="journal article" date="2017" name="G3 (Bethesda)">
        <title>First Draft Genome Sequence of the Pathogenic Fungus Lomentospora prolificans (Formerly Scedosporium prolificans).</title>
        <authorList>
            <person name="Luo R."/>
            <person name="Zimin A."/>
            <person name="Workman R."/>
            <person name="Fan Y."/>
            <person name="Pertea G."/>
            <person name="Grossman N."/>
            <person name="Wear M.P."/>
            <person name="Jia B."/>
            <person name="Miller H."/>
            <person name="Casadevall A."/>
            <person name="Timp W."/>
            <person name="Zhang S.X."/>
            <person name="Salzberg S.L."/>
        </authorList>
    </citation>
    <scope>NUCLEOTIDE SEQUENCE [LARGE SCALE GENOMIC DNA]</scope>
    <source>
        <strain evidence="4 5">JHH-5317</strain>
    </source>
</reference>